<accession>A0ABP6RXC6</accession>
<organism evidence="3 4">
    <name type="scientific">Saccharopolyspora gregorii</name>
    <dbReference type="NCBI Taxonomy" id="33914"/>
    <lineage>
        <taxon>Bacteria</taxon>
        <taxon>Bacillati</taxon>
        <taxon>Actinomycetota</taxon>
        <taxon>Actinomycetes</taxon>
        <taxon>Pseudonocardiales</taxon>
        <taxon>Pseudonocardiaceae</taxon>
        <taxon>Saccharopolyspora</taxon>
    </lineage>
</organism>
<dbReference type="Proteomes" id="UP001500483">
    <property type="component" value="Unassembled WGS sequence"/>
</dbReference>
<dbReference type="InterPro" id="IPR050966">
    <property type="entry name" value="Glutamyl_endopeptidase"/>
</dbReference>
<comment type="caution">
    <text evidence="3">The sequence shown here is derived from an EMBL/GenBank/DDBJ whole genome shotgun (WGS) entry which is preliminary data.</text>
</comment>
<feature type="compositionally biased region" description="Low complexity" evidence="2">
    <location>
        <begin position="1"/>
        <end position="20"/>
    </location>
</feature>
<dbReference type="InterPro" id="IPR043504">
    <property type="entry name" value="Peptidase_S1_PA_chymotrypsin"/>
</dbReference>
<dbReference type="PANTHER" id="PTHR15462">
    <property type="entry name" value="SERINE PROTEASE"/>
    <property type="match status" value="1"/>
</dbReference>
<proteinExistence type="predicted"/>
<dbReference type="Gene3D" id="2.40.10.10">
    <property type="entry name" value="Trypsin-like serine proteases"/>
    <property type="match status" value="2"/>
</dbReference>
<evidence type="ECO:0000256" key="1">
    <source>
        <dbReference type="ARBA" id="ARBA00022729"/>
    </source>
</evidence>
<dbReference type="PANTHER" id="PTHR15462:SF19">
    <property type="entry name" value="PEPTIDASE S1 DOMAIN-CONTAINING PROTEIN"/>
    <property type="match status" value="1"/>
</dbReference>
<reference evidence="4" key="1">
    <citation type="journal article" date="2019" name="Int. J. Syst. Evol. Microbiol.">
        <title>The Global Catalogue of Microorganisms (GCM) 10K type strain sequencing project: providing services to taxonomists for standard genome sequencing and annotation.</title>
        <authorList>
            <consortium name="The Broad Institute Genomics Platform"/>
            <consortium name="The Broad Institute Genome Sequencing Center for Infectious Disease"/>
            <person name="Wu L."/>
            <person name="Ma J."/>
        </authorList>
    </citation>
    <scope>NUCLEOTIDE SEQUENCE [LARGE SCALE GENOMIC DNA]</scope>
    <source>
        <strain evidence="4">JCM 9687</strain>
    </source>
</reference>
<keyword evidence="4" id="KW-1185">Reference proteome</keyword>
<evidence type="ECO:0000256" key="2">
    <source>
        <dbReference type="SAM" id="MobiDB-lite"/>
    </source>
</evidence>
<keyword evidence="1" id="KW-0732">Signal</keyword>
<evidence type="ECO:0000313" key="3">
    <source>
        <dbReference type="EMBL" id="GAA3362642.1"/>
    </source>
</evidence>
<dbReference type="InterPro" id="IPR009003">
    <property type="entry name" value="Peptidase_S1_PA"/>
</dbReference>
<dbReference type="SUPFAM" id="SSF50494">
    <property type="entry name" value="Trypsin-like serine proteases"/>
    <property type="match status" value="1"/>
</dbReference>
<sequence>MGCAALATGASTAAPATAEPAPAPVVEHRMATSAAEQRAVQDYWTPERIAALTGTPSDNPPVAGPDGAPWTSGNAPSRNVGRLFFTDHGEDASCTATVVEADDRSTIVTAGHCVHNTDLLGEDGRWTEHVLFIPGYRDGKAPFGRFTGRVGFADETWLHNDQQHGEVYGPHDQAFVVLNPDERGRRPVDVIGVAQRIGFDEPGAGAATSFGYPRASSDPARDGLPEYIGERLAHCWGTAAEAPGAPGRWGVPCTMGGGASGGPRISGLSPETGVGAVVGINTESAFRGGAGTACPPGEPAGCTRYLVGPRFTTEITGQLYRAAERIG</sequence>
<evidence type="ECO:0000313" key="4">
    <source>
        <dbReference type="Proteomes" id="UP001500483"/>
    </source>
</evidence>
<name>A0ABP6RXC6_9PSEU</name>
<gene>
    <name evidence="3" type="ORF">GCM10020366_51390</name>
</gene>
<protein>
    <submittedName>
        <fullName evidence="3">Peptidase</fullName>
    </submittedName>
</protein>
<feature type="region of interest" description="Disordered" evidence="2">
    <location>
        <begin position="51"/>
        <end position="75"/>
    </location>
</feature>
<feature type="region of interest" description="Disordered" evidence="2">
    <location>
        <begin position="1"/>
        <end position="22"/>
    </location>
</feature>
<dbReference type="EMBL" id="BAAAYK010000038">
    <property type="protein sequence ID" value="GAA3362642.1"/>
    <property type="molecule type" value="Genomic_DNA"/>
</dbReference>